<dbReference type="PANTHER" id="PTHR33630:SF9">
    <property type="entry name" value="CUTINASE 4"/>
    <property type="match status" value="1"/>
</dbReference>
<gene>
    <name evidence="6" type="ORF">ACFFPJ_04105</name>
</gene>
<dbReference type="Pfam" id="PF01083">
    <property type="entry name" value="Cutinase"/>
    <property type="match status" value="1"/>
</dbReference>
<accession>A0ABV5T0Z1</accession>
<feature type="signal peptide" evidence="5">
    <location>
        <begin position="1"/>
        <end position="33"/>
    </location>
</feature>
<evidence type="ECO:0000256" key="4">
    <source>
        <dbReference type="ARBA" id="ARBA00023157"/>
    </source>
</evidence>
<proteinExistence type="inferred from homology"/>
<evidence type="ECO:0000256" key="1">
    <source>
        <dbReference type="ARBA" id="ARBA00007534"/>
    </source>
</evidence>
<comment type="caution">
    <text evidence="6">The sequence shown here is derived from an EMBL/GenBank/DDBJ whole genome shotgun (WGS) entry which is preliminary data.</text>
</comment>
<evidence type="ECO:0000256" key="2">
    <source>
        <dbReference type="ARBA" id="ARBA00022487"/>
    </source>
</evidence>
<keyword evidence="7" id="KW-1185">Reference proteome</keyword>
<dbReference type="InterPro" id="IPR029058">
    <property type="entry name" value="AB_hydrolase_fold"/>
</dbReference>
<feature type="chain" id="PRO_5046083674" evidence="5">
    <location>
        <begin position="34"/>
        <end position="312"/>
    </location>
</feature>
<keyword evidence="5" id="KW-0732">Signal</keyword>
<sequence length="312" mass="32552">MKIQRRIRRAAASTLAALTVVASALVAAPPASAANGGPCDFAVLIGVRGFTAPGGTGTSAGGYGWTAGGYGDVPQAVVNKYNEEFSWPTYEISLNYDAGGVTPSHVWNGAQNLANEINWYANNCTYGPAILLTDHSLGAAVIVNLLVNADDYLTAKARSMVRSVQLYGNPLFYAPGRSWSSGTYSGQGIISALSSAASNEAATASINSMFGTEFIEDNCYAQDGYCQAGKALDGAAHNSYTGGAATLGGYSLGERLIIWSRGAEDDGEAPEYSLPAPGSGELPNLAFITPSNADEYAVEIEEMTQLLEDELQ</sequence>
<reference evidence="6 7" key="1">
    <citation type="submission" date="2024-09" db="EMBL/GenBank/DDBJ databases">
        <authorList>
            <person name="Sun Q."/>
            <person name="Mori K."/>
        </authorList>
    </citation>
    <scope>NUCLEOTIDE SEQUENCE [LARGE SCALE GENOMIC DNA]</scope>
    <source>
        <strain evidence="6 7">JCM 1342</strain>
    </source>
</reference>
<dbReference type="PANTHER" id="PTHR33630">
    <property type="entry name" value="CUTINASE RV1984C-RELATED-RELATED"/>
    <property type="match status" value="1"/>
</dbReference>
<evidence type="ECO:0000313" key="6">
    <source>
        <dbReference type="EMBL" id="MFB9644979.1"/>
    </source>
</evidence>
<dbReference type="SMART" id="SM01110">
    <property type="entry name" value="Cutinase"/>
    <property type="match status" value="1"/>
</dbReference>
<evidence type="ECO:0000313" key="7">
    <source>
        <dbReference type="Proteomes" id="UP001589611"/>
    </source>
</evidence>
<dbReference type="InterPro" id="IPR000675">
    <property type="entry name" value="Cutinase/axe"/>
</dbReference>
<keyword evidence="4" id="KW-1015">Disulfide bond</keyword>
<protein>
    <submittedName>
        <fullName evidence="6">Cutinase family protein</fullName>
    </submittedName>
</protein>
<name>A0ABV5T0Z1_9MICO</name>
<keyword evidence="2" id="KW-0719">Serine esterase</keyword>
<dbReference type="EMBL" id="JBHMBE010000002">
    <property type="protein sequence ID" value="MFB9644979.1"/>
    <property type="molecule type" value="Genomic_DNA"/>
</dbReference>
<dbReference type="Gene3D" id="3.40.50.1820">
    <property type="entry name" value="alpha/beta hydrolase"/>
    <property type="match status" value="1"/>
</dbReference>
<organism evidence="6 7">
    <name type="scientific">Microbacterium terregens</name>
    <dbReference type="NCBI Taxonomy" id="69363"/>
    <lineage>
        <taxon>Bacteria</taxon>
        <taxon>Bacillati</taxon>
        <taxon>Actinomycetota</taxon>
        <taxon>Actinomycetes</taxon>
        <taxon>Micrococcales</taxon>
        <taxon>Microbacteriaceae</taxon>
        <taxon>Microbacterium</taxon>
    </lineage>
</organism>
<comment type="similarity">
    <text evidence="1">Belongs to the cutinase family.</text>
</comment>
<keyword evidence="3" id="KW-0378">Hydrolase</keyword>
<dbReference type="RefSeq" id="WP_344713819.1">
    <property type="nucleotide sequence ID" value="NZ_BAAAWH010000001.1"/>
</dbReference>
<dbReference type="SUPFAM" id="SSF53474">
    <property type="entry name" value="alpha/beta-Hydrolases"/>
    <property type="match status" value="1"/>
</dbReference>
<dbReference type="Proteomes" id="UP001589611">
    <property type="component" value="Unassembled WGS sequence"/>
</dbReference>
<evidence type="ECO:0000256" key="5">
    <source>
        <dbReference type="SAM" id="SignalP"/>
    </source>
</evidence>
<evidence type="ECO:0000256" key="3">
    <source>
        <dbReference type="ARBA" id="ARBA00022801"/>
    </source>
</evidence>